<keyword evidence="1" id="KW-0436">Ligase</keyword>
<gene>
    <name evidence="7" type="ORF">B2A_09359</name>
</gene>
<dbReference type="GO" id="GO:0004812">
    <property type="term" value="F:aminoacyl-tRNA ligase activity"/>
    <property type="evidence" value="ECO:0007669"/>
    <property type="project" value="UniProtKB-KW"/>
</dbReference>
<dbReference type="InterPro" id="IPR004364">
    <property type="entry name" value="Aa-tRNA-synt_II"/>
</dbReference>
<dbReference type="SUPFAM" id="SSF55681">
    <property type="entry name" value="Class II aaRS and biotin synthetases"/>
    <property type="match status" value="1"/>
</dbReference>
<evidence type="ECO:0000313" key="7">
    <source>
        <dbReference type="EMBL" id="EQD44997.1"/>
    </source>
</evidence>
<evidence type="ECO:0000259" key="6">
    <source>
        <dbReference type="Pfam" id="PF00152"/>
    </source>
</evidence>
<keyword evidence="3" id="KW-0067">ATP-binding</keyword>
<keyword evidence="5 7" id="KW-0030">Aminoacyl-tRNA synthetase</keyword>
<dbReference type="GO" id="GO:0005524">
    <property type="term" value="F:ATP binding"/>
    <property type="evidence" value="ECO:0007669"/>
    <property type="project" value="UniProtKB-KW"/>
</dbReference>
<dbReference type="AlphaFoldDB" id="T0ZKN0"/>
<dbReference type="GO" id="GO:0006421">
    <property type="term" value="P:asparaginyl-tRNA aminoacylation"/>
    <property type="evidence" value="ECO:0007669"/>
    <property type="project" value="TreeGrafter"/>
</dbReference>
<protein>
    <submittedName>
        <fullName evidence="7">Asparaginyl-tRNA synthetase</fullName>
    </submittedName>
</protein>
<keyword evidence="4" id="KW-0648">Protein biosynthesis</keyword>
<evidence type="ECO:0000256" key="4">
    <source>
        <dbReference type="ARBA" id="ARBA00022917"/>
    </source>
</evidence>
<evidence type="ECO:0000256" key="5">
    <source>
        <dbReference type="ARBA" id="ARBA00023146"/>
    </source>
</evidence>
<dbReference type="PANTHER" id="PTHR22594:SF34">
    <property type="entry name" value="ASPARAGINE--TRNA LIGASE, MITOCHONDRIAL-RELATED"/>
    <property type="match status" value="1"/>
</dbReference>
<evidence type="ECO:0000256" key="1">
    <source>
        <dbReference type="ARBA" id="ARBA00022598"/>
    </source>
</evidence>
<reference evidence="7" key="1">
    <citation type="submission" date="2013-08" db="EMBL/GenBank/DDBJ databases">
        <authorList>
            <person name="Mendez C."/>
            <person name="Richter M."/>
            <person name="Ferrer M."/>
            <person name="Sanchez J."/>
        </authorList>
    </citation>
    <scope>NUCLEOTIDE SEQUENCE</scope>
</reference>
<reference evidence="7" key="2">
    <citation type="journal article" date="2014" name="ISME J.">
        <title>Microbial stratification in low pH oxic and suboxic macroscopic growths along an acid mine drainage.</title>
        <authorList>
            <person name="Mendez-Garcia C."/>
            <person name="Mesa V."/>
            <person name="Sprenger R.R."/>
            <person name="Richter M."/>
            <person name="Diez M.S."/>
            <person name="Solano J."/>
            <person name="Bargiela R."/>
            <person name="Golyshina O.V."/>
            <person name="Manteca A."/>
            <person name="Ramos J.L."/>
            <person name="Gallego J.R."/>
            <person name="Llorente I."/>
            <person name="Martins Dos Santos V.A."/>
            <person name="Jensen O.N."/>
            <person name="Pelaez A.I."/>
            <person name="Sanchez J."/>
            <person name="Ferrer M."/>
        </authorList>
    </citation>
    <scope>NUCLEOTIDE SEQUENCE</scope>
</reference>
<accession>T0ZKN0</accession>
<evidence type="ECO:0000256" key="3">
    <source>
        <dbReference type="ARBA" id="ARBA00022840"/>
    </source>
</evidence>
<evidence type="ECO:0000256" key="2">
    <source>
        <dbReference type="ARBA" id="ARBA00022741"/>
    </source>
</evidence>
<feature type="domain" description="Aminoacyl-tRNA synthetase class II (D/K/N)" evidence="6">
    <location>
        <begin position="23"/>
        <end position="181"/>
    </location>
</feature>
<comment type="caution">
    <text evidence="7">The sequence shown here is derived from an EMBL/GenBank/DDBJ whole genome shotgun (WGS) entry which is preliminary data.</text>
</comment>
<organism evidence="7">
    <name type="scientific">mine drainage metagenome</name>
    <dbReference type="NCBI Taxonomy" id="410659"/>
    <lineage>
        <taxon>unclassified sequences</taxon>
        <taxon>metagenomes</taxon>
        <taxon>ecological metagenomes</taxon>
    </lineage>
</organism>
<sequence>MVVFASTAVAERCPKELAVLGRAPEELRAIHAPFERLTYTHALERLRERGFHLEWGSDLGTAEERALTLESPAPLFLTHFPRDRKAFYMLQSDTDPPTVEAADLLAPEGYGELIGASCRETRIDRLTERLRAMGVDPAEYAWYFDLRRHGNVPHAGFGLGIERLLRWMLRREHIRETTPVPPDPVAPHAVIGRAPGV</sequence>
<dbReference type="Gene3D" id="3.30.930.10">
    <property type="entry name" value="Bira Bifunctional Protein, Domain 2"/>
    <property type="match status" value="1"/>
</dbReference>
<dbReference type="InterPro" id="IPR045864">
    <property type="entry name" value="aa-tRNA-synth_II/BPL/LPL"/>
</dbReference>
<name>T0ZKN0_9ZZZZ</name>
<feature type="non-terminal residue" evidence="7">
    <location>
        <position position="197"/>
    </location>
</feature>
<dbReference type="PANTHER" id="PTHR22594">
    <property type="entry name" value="ASPARTYL/LYSYL-TRNA SYNTHETASE"/>
    <property type="match status" value="1"/>
</dbReference>
<proteinExistence type="predicted"/>
<dbReference type="EMBL" id="AUZZ01006757">
    <property type="protein sequence ID" value="EQD44997.1"/>
    <property type="molecule type" value="Genomic_DNA"/>
</dbReference>
<dbReference type="Pfam" id="PF00152">
    <property type="entry name" value="tRNA-synt_2"/>
    <property type="match status" value="1"/>
</dbReference>
<keyword evidence="2" id="KW-0547">Nucleotide-binding</keyword>